<proteinExistence type="predicted"/>
<dbReference type="AlphaFoldDB" id="A0A2P7ALS9"/>
<feature type="region of interest" description="Disordered" evidence="1">
    <location>
        <begin position="582"/>
        <end position="615"/>
    </location>
</feature>
<dbReference type="EMBL" id="PGGN01000006">
    <property type="protein sequence ID" value="PSH55155.1"/>
    <property type="molecule type" value="Genomic_DNA"/>
</dbReference>
<feature type="domain" description="DUF7507" evidence="3">
    <location>
        <begin position="613"/>
        <end position="710"/>
    </location>
</feature>
<feature type="chain" id="PRO_5015118206" description="DUF7507 domain-containing protein" evidence="2">
    <location>
        <begin position="37"/>
        <end position="748"/>
    </location>
</feature>
<gene>
    <name evidence="4" type="ORF">CU100_24075</name>
</gene>
<evidence type="ECO:0000259" key="3">
    <source>
        <dbReference type="Pfam" id="PF24346"/>
    </source>
</evidence>
<dbReference type="NCBIfam" id="TIGR01451">
    <property type="entry name" value="B_ant_repeat"/>
    <property type="match status" value="3"/>
</dbReference>
<evidence type="ECO:0000313" key="4">
    <source>
        <dbReference type="EMBL" id="PSH55155.1"/>
    </source>
</evidence>
<name>A0A2P7ALS9_9HYPH</name>
<evidence type="ECO:0000256" key="1">
    <source>
        <dbReference type="SAM" id="MobiDB-lite"/>
    </source>
</evidence>
<dbReference type="PANTHER" id="PTHR34819:SF3">
    <property type="entry name" value="CELL SURFACE PROTEIN"/>
    <property type="match status" value="1"/>
</dbReference>
<keyword evidence="5" id="KW-1185">Reference proteome</keyword>
<dbReference type="PANTHER" id="PTHR34819">
    <property type="entry name" value="LARGE CYSTEINE-RICH PERIPLASMIC PROTEIN OMCB"/>
    <property type="match status" value="1"/>
</dbReference>
<feature type="signal peptide" evidence="2">
    <location>
        <begin position="1"/>
        <end position="36"/>
    </location>
</feature>
<sequence>MTTYCARLSSIKWLICPFIFLAVVFALIAATAPASAAELKFNDLKQSDFSDATSGSNKRALFKNAGTVGGKNVDLVAKASTGTSANEFSVHNDLKKPGIASIMGKGSAAIWADWYIYEAGTYNLATDKGGVAVEAEVFVQYNDLDGPNQERLFIELCAPPVEFVRISRQSTLPREFGTVAGVDSVFSAIGDKTYSNEPTSGAEVSYSKTSVFRMGRIGVNKLTVALDDHSYKESQSFDLKCSDMRKPAAKDDRKEAESGTPVTLHILENDGNELAGGAFSVSSVTSFAKGTVSLVLPSGASSPVTIKRGEALGDAITGFTVKGQGTWTYDDHTGGLTFNPEAGFRGSPTPVEYTFKNGLYDKRKPATTANGESGKARVTILYPDIQLVKTATPPAVFAVGALITYKFKVSNPGAFPLTNVQITDTMPGVVIKGEPITLAAGSRDKPTVDETTFTATYALTDADLKKAGGTQIINTASASGSTPDGKTLTSLPSSATVTLPALSGLSIEKTSGAPSGSKAGDTITYTFKVENTGNVTLTGVKITDDKLGKLPAFTIGTLATGVKTVTAVYKLTEADVAAGKVENTATVTGTPPPGSPPLPEPKPSTATTGIPLPGLMVKKTAGVPTGNRLGDKITYTFKVKNTGNVTLKDVVLDEPGLKIEGQLLELSPGAEDAASFTAVHEITQADLDKGRVDGAVIAAGTSPDKTRVASAPSATSVPLLAEGKLEVKKTAGVPPATGSAIRSPIRSR</sequence>
<keyword evidence="2" id="KW-0732">Signal</keyword>
<dbReference type="InterPro" id="IPR051172">
    <property type="entry name" value="Chlamydia_OmcB"/>
</dbReference>
<feature type="domain" description="DUF7507" evidence="3">
    <location>
        <begin position="383"/>
        <end position="490"/>
    </location>
</feature>
<dbReference type="Gene3D" id="2.60.40.10">
    <property type="entry name" value="Immunoglobulins"/>
    <property type="match status" value="1"/>
</dbReference>
<dbReference type="InterPro" id="IPR055354">
    <property type="entry name" value="DUF7507"/>
</dbReference>
<dbReference type="RefSeq" id="WP_106719160.1">
    <property type="nucleotide sequence ID" value="NZ_JACHXT010000002.1"/>
</dbReference>
<comment type="caution">
    <text evidence="4">The sequence shown here is derived from an EMBL/GenBank/DDBJ whole genome shotgun (WGS) entry which is preliminary data.</text>
</comment>
<feature type="domain" description="DUF7507" evidence="3">
    <location>
        <begin position="504"/>
        <end position="596"/>
    </location>
</feature>
<protein>
    <recommendedName>
        <fullName evidence="3">DUF7507 domain-containing protein</fullName>
    </recommendedName>
</protein>
<evidence type="ECO:0000256" key="2">
    <source>
        <dbReference type="SAM" id="SignalP"/>
    </source>
</evidence>
<dbReference type="InterPro" id="IPR013783">
    <property type="entry name" value="Ig-like_fold"/>
</dbReference>
<dbReference type="Proteomes" id="UP000241158">
    <property type="component" value="Unassembled WGS sequence"/>
</dbReference>
<evidence type="ECO:0000313" key="5">
    <source>
        <dbReference type="Proteomes" id="UP000241158"/>
    </source>
</evidence>
<accession>A0A2P7ALS9</accession>
<feature type="compositionally biased region" description="Pro residues" evidence="1">
    <location>
        <begin position="590"/>
        <end position="602"/>
    </location>
</feature>
<reference evidence="5" key="1">
    <citation type="submission" date="2017-11" db="EMBL/GenBank/DDBJ databases">
        <authorList>
            <person name="Kuznetsova I."/>
            <person name="Sazanova A."/>
            <person name="Chirak E."/>
            <person name="Safronova V."/>
            <person name="Willems A."/>
        </authorList>
    </citation>
    <scope>NUCLEOTIDE SEQUENCE [LARGE SCALE GENOMIC DNA]</scope>
    <source>
        <strain evidence="5">PEPV15</strain>
    </source>
</reference>
<organism evidence="4 5">
    <name type="scientific">Phyllobacterium endophyticum</name>
    <dbReference type="NCBI Taxonomy" id="1149773"/>
    <lineage>
        <taxon>Bacteria</taxon>
        <taxon>Pseudomonadati</taxon>
        <taxon>Pseudomonadota</taxon>
        <taxon>Alphaproteobacteria</taxon>
        <taxon>Hyphomicrobiales</taxon>
        <taxon>Phyllobacteriaceae</taxon>
        <taxon>Phyllobacterium</taxon>
    </lineage>
</organism>
<dbReference type="Pfam" id="PF24346">
    <property type="entry name" value="DUF7507"/>
    <property type="match status" value="3"/>
</dbReference>
<dbReference type="OrthoDB" id="1204817at2"/>
<dbReference type="InterPro" id="IPR047589">
    <property type="entry name" value="DUF11_rpt"/>
</dbReference>